<name>A0ABU7WTY5_9ACTN</name>
<dbReference type="RefSeq" id="WP_331786750.1">
    <property type="nucleotide sequence ID" value="NZ_JAVFKM010000005.1"/>
</dbReference>
<dbReference type="InterPro" id="IPR035948">
    <property type="entry name" value="YwqG-like_sf"/>
</dbReference>
<gene>
    <name evidence="1" type="ORF">RB636_13745</name>
</gene>
<proteinExistence type="predicted"/>
<accession>A0ABU7WTY5</accession>
<dbReference type="SUPFAM" id="SSF103032">
    <property type="entry name" value="Hypothetical protein YwqG"/>
    <property type="match status" value="1"/>
</dbReference>
<keyword evidence="2" id="KW-1185">Reference proteome</keyword>
<organism evidence="1 2">
    <name type="scientific">Streptomyces chrestomyceticus</name>
    <dbReference type="NCBI Taxonomy" id="68185"/>
    <lineage>
        <taxon>Bacteria</taxon>
        <taxon>Bacillati</taxon>
        <taxon>Actinomycetota</taxon>
        <taxon>Actinomycetes</taxon>
        <taxon>Kitasatosporales</taxon>
        <taxon>Streptomycetaceae</taxon>
        <taxon>Streptomyces</taxon>
    </lineage>
</organism>
<dbReference type="Proteomes" id="UP001348265">
    <property type="component" value="Unassembled WGS sequence"/>
</dbReference>
<sequence length="306" mass="34496">MTPLDTSRTTPPRPVDMEALFPELVPHRREAVRLHPRAGSPTVEDSSVGGPLLWPQAEPWPYCDQAHPEAGTSLQPSAAQPMVPVLQLYAADLPELASRPPFPDGADVLQVLWCPFAHESDYMPRPQIYWRDRRAVTTVKAAPARPQGADDDYLPAPCVLHPERVVEYPDWDLPDALADALHERFERLEEETGWAYWPHLSIAYGVKMGGYPNWTQEPRWPDCTQCGTRMEHLLTVPSVEFDGASWRTWLPLEDRPASGTVFDLDHEERRKVQSAADLMLGDMGGMYFFVCWSCPDGPFAHRADCS</sequence>
<evidence type="ECO:0000313" key="2">
    <source>
        <dbReference type="Proteomes" id="UP001348265"/>
    </source>
</evidence>
<dbReference type="Pfam" id="PF09234">
    <property type="entry name" value="DUF1963"/>
    <property type="match status" value="1"/>
</dbReference>
<protein>
    <submittedName>
        <fullName evidence="1">DUF1963 domain-containing protein</fullName>
    </submittedName>
</protein>
<dbReference type="InterPro" id="IPR015315">
    <property type="entry name" value="DUF1963"/>
</dbReference>
<dbReference type="Gene3D" id="2.30.320.10">
    <property type="entry name" value="YwqG-like"/>
    <property type="match status" value="1"/>
</dbReference>
<comment type="caution">
    <text evidence="1">The sequence shown here is derived from an EMBL/GenBank/DDBJ whole genome shotgun (WGS) entry which is preliminary data.</text>
</comment>
<dbReference type="EMBL" id="JAVFKM010000005">
    <property type="protein sequence ID" value="MEF3114245.1"/>
    <property type="molecule type" value="Genomic_DNA"/>
</dbReference>
<evidence type="ECO:0000313" key="1">
    <source>
        <dbReference type="EMBL" id="MEF3114245.1"/>
    </source>
</evidence>
<reference evidence="1 2" key="1">
    <citation type="submission" date="2023-08" db="EMBL/GenBank/DDBJ databases">
        <authorList>
            <person name="Sharma P."/>
            <person name="Verma V."/>
            <person name="Mohan M.K."/>
            <person name="Dubey A.K."/>
        </authorList>
    </citation>
    <scope>NUCLEOTIDE SEQUENCE [LARGE SCALE GENOMIC DNA]</scope>
    <source>
        <strain evidence="1 2">ADP4</strain>
    </source>
</reference>